<evidence type="ECO:0000256" key="1">
    <source>
        <dbReference type="SAM" id="SignalP"/>
    </source>
</evidence>
<dbReference type="RefSeq" id="WP_009697642.1">
    <property type="nucleotide sequence ID" value="NZ_BJKR01000026.1"/>
</dbReference>
<evidence type="ECO:0000313" key="2">
    <source>
        <dbReference type="EMBL" id="RIW12446.1"/>
    </source>
</evidence>
<proteinExistence type="predicted"/>
<dbReference type="EMBL" id="QOUW02000040">
    <property type="protein sequence ID" value="RIW12446.1"/>
    <property type="molecule type" value="Genomic_DNA"/>
</dbReference>
<feature type="signal peptide" evidence="1">
    <location>
        <begin position="1"/>
        <end position="18"/>
    </location>
</feature>
<protein>
    <recommendedName>
        <fullName evidence="4">Histidine kinase</fullName>
    </recommendedName>
</protein>
<evidence type="ECO:0008006" key="4">
    <source>
        <dbReference type="Google" id="ProtNLM"/>
    </source>
</evidence>
<organism evidence="2 3">
    <name type="scientific">Vibrio harveyi</name>
    <name type="common">Beneckea harveyi</name>
    <dbReference type="NCBI Taxonomy" id="669"/>
    <lineage>
        <taxon>Bacteria</taxon>
        <taxon>Pseudomonadati</taxon>
        <taxon>Pseudomonadota</taxon>
        <taxon>Gammaproteobacteria</taxon>
        <taxon>Vibrionales</taxon>
        <taxon>Vibrionaceae</taxon>
        <taxon>Vibrio</taxon>
    </lineage>
</organism>
<gene>
    <name evidence="2" type="ORF">DS957_012765</name>
</gene>
<comment type="caution">
    <text evidence="2">The sequence shown here is derived from an EMBL/GenBank/DDBJ whole genome shotgun (WGS) entry which is preliminary data.</text>
</comment>
<accession>A0A8B3DLC6</accession>
<reference evidence="2 3" key="1">
    <citation type="submission" date="2018-08" db="EMBL/GenBank/DDBJ databases">
        <title>Vibrio harveyi strains pathogenic to white snook Centropomus viridis Lockington (1877) and potential probiotic bacteria.</title>
        <authorList>
            <person name="Soto-Rodriguez S."/>
            <person name="Gomez-Gil B."/>
            <person name="Lozano-Olvera R."/>
        </authorList>
    </citation>
    <scope>NUCLEOTIDE SEQUENCE [LARGE SCALE GENOMIC DNA]</scope>
    <source>
        <strain evidence="2 3">CAIM 1508</strain>
    </source>
</reference>
<evidence type="ECO:0000313" key="3">
    <source>
        <dbReference type="Proteomes" id="UP000253437"/>
    </source>
</evidence>
<dbReference type="Proteomes" id="UP000253437">
    <property type="component" value="Unassembled WGS sequence"/>
</dbReference>
<keyword evidence="1" id="KW-0732">Signal</keyword>
<dbReference type="AlphaFoldDB" id="A0A8B3DLC6"/>
<sequence>MKKVFLVVLALFPLTVGATNVLKESIKVKRKYDHDKHHITNTINHTKRNIKEITDGTYVENQVKRKVNNTTSKYTNKVDRVKNMTNPDQIKRKANDKLNQEFDEWLYED</sequence>
<name>A0A8B3DLC6_VIBHA</name>
<feature type="chain" id="PRO_5032511604" description="Histidine kinase" evidence="1">
    <location>
        <begin position="19"/>
        <end position="109"/>
    </location>
</feature>